<dbReference type="InterPro" id="IPR013320">
    <property type="entry name" value="ConA-like_dom_sf"/>
</dbReference>
<comment type="similarity">
    <text evidence="1">Belongs to the glycosyl hydrolase 32 family.</text>
</comment>
<evidence type="ECO:0000313" key="6">
    <source>
        <dbReference type="EMBL" id="TDO20560.1"/>
    </source>
</evidence>
<dbReference type="Proteomes" id="UP000295518">
    <property type="component" value="Unassembled WGS sequence"/>
</dbReference>
<dbReference type="EC" id="3.2.1.26" evidence="2"/>
<dbReference type="CDD" id="cd18623">
    <property type="entry name" value="GH32_ScrB-like"/>
    <property type="match status" value="1"/>
</dbReference>
<dbReference type="InterPro" id="IPR013148">
    <property type="entry name" value="Glyco_hydro_32_N"/>
</dbReference>
<evidence type="ECO:0000256" key="3">
    <source>
        <dbReference type="ARBA" id="ARBA00022801"/>
    </source>
</evidence>
<keyword evidence="4" id="KW-0326">Glycosidase</keyword>
<dbReference type="InterPro" id="IPR001362">
    <property type="entry name" value="Glyco_hydro_32"/>
</dbReference>
<dbReference type="PANTHER" id="PTHR43101:SF1">
    <property type="entry name" value="BETA-FRUCTOSIDASE"/>
    <property type="match status" value="1"/>
</dbReference>
<keyword evidence="7" id="KW-1185">Reference proteome</keyword>
<dbReference type="GO" id="GO:0004564">
    <property type="term" value="F:beta-fructofuranosidase activity"/>
    <property type="evidence" value="ECO:0007669"/>
    <property type="project" value="UniProtKB-EC"/>
</dbReference>
<accession>A0A4R6IE60</accession>
<dbReference type="OrthoDB" id="9759709at2"/>
<dbReference type="InterPro" id="IPR023296">
    <property type="entry name" value="Glyco_hydro_beta-prop_sf"/>
</dbReference>
<dbReference type="SUPFAM" id="SSF75005">
    <property type="entry name" value="Arabinanase/levansucrase/invertase"/>
    <property type="match status" value="1"/>
</dbReference>
<evidence type="ECO:0000256" key="4">
    <source>
        <dbReference type="ARBA" id="ARBA00023295"/>
    </source>
</evidence>
<dbReference type="PROSITE" id="PS00609">
    <property type="entry name" value="GLYCOSYL_HYDROL_F32"/>
    <property type="match status" value="1"/>
</dbReference>
<dbReference type="RefSeq" id="WP_094254561.1">
    <property type="nucleotide sequence ID" value="NZ_NNCE01000002.1"/>
</dbReference>
<evidence type="ECO:0000256" key="1">
    <source>
        <dbReference type="ARBA" id="ARBA00009902"/>
    </source>
</evidence>
<dbReference type="EMBL" id="SNWN01000010">
    <property type="protein sequence ID" value="TDO20560.1"/>
    <property type="molecule type" value="Genomic_DNA"/>
</dbReference>
<dbReference type="AlphaFoldDB" id="A0A4R6IE60"/>
<feature type="domain" description="Glycosyl hydrolase family 32 N-terminal" evidence="5">
    <location>
        <begin position="47"/>
        <end position="357"/>
    </location>
</feature>
<dbReference type="SMART" id="SM00640">
    <property type="entry name" value="Glyco_32"/>
    <property type="match status" value="1"/>
</dbReference>
<keyword evidence="3" id="KW-0378">Hydrolase</keyword>
<dbReference type="GO" id="GO:0005975">
    <property type="term" value="P:carbohydrate metabolic process"/>
    <property type="evidence" value="ECO:0007669"/>
    <property type="project" value="InterPro"/>
</dbReference>
<name>A0A4R6IE60_9MOLU</name>
<sequence length="493" mass="58552">MQNKENILKKWNEEKLNSYQMSNKDNSMEILKLHKLSLEDPYYNQLHLSPYSGLLNDPNGLMFFDNKYHIFYQWSPFKPTHHVKKWGYYSTTDFINFENHHIGLEIENQFERNGIYSGGALVDNNQAYLYWTGNFKKINDYEDDDSAIYVGKWKNYKIEDKSLLFKVDKSKYTRHFRDPKVFKYQEKYIMLIGAQNLENVGKLVTYISDYPDKNFEFFCEVNINNFDFKSTYMIECPDIIFWDNNKTASLIFSTQGRKYFEGLYDLQPHVNIAINGKINIDLIKNKIIFNVDNFQILDHGFDFYASQLFSENEKNKLMIAWAGMPDTEQYATFNNMWAHNLTLPRKMIFNKGKINFQPVFSIEKELLSSNRGILENRNIFFDVLINNDFVLELKNKNNHNFKIYYDGKNLTINKSNMSHSHGDNFGDIRKVEVGKITNLKIILDNSLIEIYNNEKMIFFTSKYFINDLLTYEIINGNIIKKCEIKKLEINWND</sequence>
<gene>
    <name evidence="6" type="ORF">EI74_0396</name>
</gene>
<dbReference type="PANTHER" id="PTHR43101">
    <property type="entry name" value="BETA-FRUCTOSIDASE"/>
    <property type="match status" value="1"/>
</dbReference>
<evidence type="ECO:0000313" key="7">
    <source>
        <dbReference type="Proteomes" id="UP000295518"/>
    </source>
</evidence>
<evidence type="ECO:0000259" key="5">
    <source>
        <dbReference type="Pfam" id="PF00251"/>
    </source>
</evidence>
<evidence type="ECO:0000256" key="2">
    <source>
        <dbReference type="ARBA" id="ARBA00012758"/>
    </source>
</evidence>
<dbReference type="SUPFAM" id="SSF49899">
    <property type="entry name" value="Concanavalin A-like lectins/glucanases"/>
    <property type="match status" value="1"/>
</dbReference>
<dbReference type="Gene3D" id="2.115.10.20">
    <property type="entry name" value="Glycosyl hydrolase domain, family 43"/>
    <property type="match status" value="1"/>
</dbReference>
<proteinExistence type="inferred from homology"/>
<dbReference type="InterPro" id="IPR018053">
    <property type="entry name" value="Glyco_hydro_32_AS"/>
</dbReference>
<dbReference type="InterPro" id="IPR051214">
    <property type="entry name" value="GH32_Enzymes"/>
</dbReference>
<dbReference type="Gene3D" id="2.60.120.560">
    <property type="entry name" value="Exo-inulinase, domain 1"/>
    <property type="match status" value="1"/>
</dbReference>
<reference evidence="6 7" key="1">
    <citation type="submission" date="2019-03" db="EMBL/GenBank/DDBJ databases">
        <title>Genomic Encyclopedia of Archaeal and Bacterial Type Strains, Phase II (KMG-II): from individual species to whole genera.</title>
        <authorList>
            <person name="Goeker M."/>
        </authorList>
    </citation>
    <scope>NUCLEOTIDE SEQUENCE [LARGE SCALE GENOMIC DNA]</scope>
    <source>
        <strain evidence="6 7">ATCC 700618</strain>
    </source>
</reference>
<dbReference type="Pfam" id="PF00251">
    <property type="entry name" value="Glyco_hydro_32N"/>
    <property type="match status" value="1"/>
</dbReference>
<protein>
    <recommendedName>
        <fullName evidence="2">beta-fructofuranosidase</fullName>
        <ecNumber evidence="2">3.2.1.26</ecNumber>
    </recommendedName>
</protein>
<comment type="caution">
    <text evidence="6">The sequence shown here is derived from an EMBL/GenBank/DDBJ whole genome shotgun (WGS) entry which is preliminary data.</text>
</comment>
<organism evidence="6 7">
    <name type="scientific">Mycoplasma testudineum</name>
    <dbReference type="NCBI Taxonomy" id="244584"/>
    <lineage>
        <taxon>Bacteria</taxon>
        <taxon>Bacillati</taxon>
        <taxon>Mycoplasmatota</taxon>
        <taxon>Mollicutes</taxon>
        <taxon>Mycoplasmataceae</taxon>
        <taxon>Mycoplasma</taxon>
    </lineage>
</organism>